<comment type="caution">
    <text evidence="1">The sequence shown here is derived from an EMBL/GenBank/DDBJ whole genome shotgun (WGS) entry which is preliminary data.</text>
</comment>
<organism evidence="1 2">
    <name type="scientific">Phyllobacterium sophorae</name>
    <dbReference type="NCBI Taxonomy" id="1520277"/>
    <lineage>
        <taxon>Bacteria</taxon>
        <taxon>Pseudomonadati</taxon>
        <taxon>Pseudomonadota</taxon>
        <taxon>Alphaproteobacteria</taxon>
        <taxon>Hyphomicrobiales</taxon>
        <taxon>Phyllobacteriaceae</taxon>
        <taxon>Phyllobacterium</taxon>
    </lineage>
</organism>
<dbReference type="AlphaFoldDB" id="A0A2P7BDX4"/>
<protein>
    <submittedName>
        <fullName evidence="1">Uncharacterized protein</fullName>
    </submittedName>
</protein>
<reference evidence="2" key="1">
    <citation type="submission" date="2017-11" db="EMBL/GenBank/DDBJ databases">
        <authorList>
            <person name="Kuznetsova I."/>
            <person name="Sazanova A."/>
            <person name="Chirak E."/>
            <person name="Safronova V."/>
            <person name="Willems A."/>
        </authorList>
    </citation>
    <scope>NUCLEOTIDE SEQUENCE [LARGE SCALE GENOMIC DNA]</scope>
    <source>
        <strain evidence="2">CCBAU 03422</strain>
    </source>
</reference>
<accession>A0A2P7BDX4</accession>
<evidence type="ECO:0000313" key="2">
    <source>
        <dbReference type="Proteomes" id="UP000241764"/>
    </source>
</evidence>
<gene>
    <name evidence="1" type="ORF">CU103_12395</name>
</gene>
<sequence>MTPHEFDNWLTGFLDAIGEDNLTKEHLQVIREKLKSIKTFLLYLPPIGSIPPQIPPAPSPMKPYWQNPYGGSPIG</sequence>
<proteinExistence type="predicted"/>
<dbReference type="EMBL" id="PGGM01000004">
    <property type="protein sequence ID" value="PSH64676.1"/>
    <property type="molecule type" value="Genomic_DNA"/>
</dbReference>
<name>A0A2P7BDX4_9HYPH</name>
<keyword evidence="2" id="KW-1185">Reference proteome</keyword>
<evidence type="ECO:0000313" key="1">
    <source>
        <dbReference type="EMBL" id="PSH64676.1"/>
    </source>
</evidence>
<dbReference type="Proteomes" id="UP000241764">
    <property type="component" value="Unassembled WGS sequence"/>
</dbReference>